<keyword evidence="1" id="KW-1133">Transmembrane helix</keyword>
<dbReference type="NCBIfam" id="TIGR03662">
    <property type="entry name" value="Chlor_Arch_YYY"/>
    <property type="match status" value="1"/>
</dbReference>
<dbReference type="STRING" id="1618478.UR68_C0011G0020"/>
<accession>A0A0G0ECA1</accession>
<feature type="transmembrane region" description="Helical" evidence="1">
    <location>
        <begin position="301"/>
        <end position="322"/>
    </location>
</feature>
<dbReference type="PANTHER" id="PTHR10790:SF51">
    <property type="entry name" value="TETRATRICOPEPTIDE REPEAT PROTEIN"/>
    <property type="match status" value="1"/>
</dbReference>
<feature type="transmembrane region" description="Helical" evidence="1">
    <location>
        <begin position="447"/>
        <end position="468"/>
    </location>
</feature>
<dbReference type="Proteomes" id="UP000034457">
    <property type="component" value="Unassembled WGS sequence"/>
</dbReference>
<feature type="transmembrane region" description="Helical" evidence="1">
    <location>
        <begin position="6"/>
        <end position="24"/>
    </location>
</feature>
<feature type="transmembrane region" description="Helical" evidence="1">
    <location>
        <begin position="411"/>
        <end position="435"/>
    </location>
</feature>
<feature type="transmembrane region" description="Helical" evidence="1">
    <location>
        <begin position="60"/>
        <end position="81"/>
    </location>
</feature>
<dbReference type="EMBL" id="LBQC01000011">
    <property type="protein sequence ID" value="KKP72885.1"/>
    <property type="molecule type" value="Genomic_DNA"/>
</dbReference>
<sequence>MDWILVSLKWYIYIFAIGLVFLPLTKKIFSKFSVDLGYPFAKVFAILLVSYAKIHFTSHNLLFIVIEEVLFLASLLFWVFVRSQEPSIRSLEKFMDFGFMNSILRSDYFPPLDIWYTPLPINYYYFGHLTGSMLIKLTNVIPSIGYNLILANIFALSVTQIFSIVANIISKYSPKVKTLSLILVATLGTYIVNLGGNLHTIYLFTKGYPNDTPVPFWQIFSKYNPASYWYPNATRFIPYTIHEFPSYSYVVADLHGHVFDIPFVLLTLAILFLIFTGDFLSSRLGRDPAKRNYAFPSVTRFLAKLGMTKGIGVIFLGFLTAIHYMTNAFDGPIYILLILALFFYIYRISVGFFVNAILLIFSFILFSFPFSSHFSPFVSGIGVNCAPDFLVNMAKLGPFIFEKGNCQISPIWMMAVLWGFFWISFILLFIANKIIKPTTNHQSQITKFLFMVFSFGTFLVIIPEFFYIKDIYPQHFRANTMFKLGYQSFMMMGISSVVTFFIIKSKKNIILSILTGVWIFFAFFIVVYPFFSIPSYYGLLDKKPQIDGASWLNTDFPEDKEIIDYLNKNEKKQPVILEAQGDSYTDYERISAYTGFPTVAGWWVHEWLWRGSSEVVGERIPEVVTLYESKDLSETRKLVEKYDIKYVIVSRLERQKYLNLYDKKWLEIGKLIFKSSNGFGALYQVN</sequence>
<reference evidence="2 3" key="1">
    <citation type="journal article" date="2015" name="Nature">
        <title>rRNA introns, odd ribosomes, and small enigmatic genomes across a large radiation of phyla.</title>
        <authorList>
            <person name="Brown C.T."/>
            <person name="Hug L.A."/>
            <person name="Thomas B.C."/>
            <person name="Sharon I."/>
            <person name="Castelle C.J."/>
            <person name="Singh A."/>
            <person name="Wilkins M.J."/>
            <person name="Williams K.H."/>
            <person name="Banfield J.F."/>
        </authorList>
    </citation>
    <scope>NUCLEOTIDE SEQUENCE [LARGE SCALE GENOMIC DNA]</scope>
</reference>
<evidence type="ECO:0000313" key="2">
    <source>
        <dbReference type="EMBL" id="KKP72885.1"/>
    </source>
</evidence>
<dbReference type="PATRIC" id="fig|1618478.3.peg.469"/>
<organism evidence="2 3">
    <name type="scientific">Candidatus Roizmanbacteria bacterium GW2011_GWA2_35_19</name>
    <dbReference type="NCBI Taxonomy" id="1618478"/>
    <lineage>
        <taxon>Bacteria</taxon>
        <taxon>Candidatus Roizmaniibacteriota</taxon>
    </lineage>
</organism>
<feature type="transmembrane region" description="Helical" evidence="1">
    <location>
        <begin position="352"/>
        <end position="370"/>
    </location>
</feature>
<keyword evidence="1" id="KW-0812">Transmembrane</keyword>
<name>A0A0G0ECA1_9BACT</name>
<dbReference type="InterPro" id="IPR018746">
    <property type="entry name" value="DUF2298"/>
</dbReference>
<dbReference type="Pfam" id="PF10060">
    <property type="entry name" value="DUF2298"/>
    <property type="match status" value="1"/>
</dbReference>
<comment type="caution">
    <text evidence="2">The sequence shown here is derived from an EMBL/GenBank/DDBJ whole genome shotgun (WGS) entry which is preliminary data.</text>
</comment>
<feature type="transmembrane region" description="Helical" evidence="1">
    <location>
        <begin position="261"/>
        <end position="280"/>
    </location>
</feature>
<feature type="transmembrane region" description="Helical" evidence="1">
    <location>
        <begin position="484"/>
        <end position="503"/>
    </location>
</feature>
<feature type="transmembrane region" description="Helical" evidence="1">
    <location>
        <begin position="510"/>
        <end position="531"/>
    </location>
</feature>
<gene>
    <name evidence="2" type="ORF">UR68_C0011G0020</name>
</gene>
<keyword evidence="1" id="KW-0472">Membrane</keyword>
<feature type="transmembrane region" description="Helical" evidence="1">
    <location>
        <begin position="36"/>
        <end position="54"/>
    </location>
</feature>
<feature type="transmembrane region" description="Helical" evidence="1">
    <location>
        <begin position="181"/>
        <end position="204"/>
    </location>
</feature>
<feature type="transmembrane region" description="Helical" evidence="1">
    <location>
        <begin position="146"/>
        <end position="169"/>
    </location>
</feature>
<evidence type="ECO:0000313" key="3">
    <source>
        <dbReference type="Proteomes" id="UP000034457"/>
    </source>
</evidence>
<evidence type="ECO:0000256" key="1">
    <source>
        <dbReference type="SAM" id="Phobius"/>
    </source>
</evidence>
<dbReference type="PANTHER" id="PTHR10790">
    <property type="entry name" value="TPR-DOMAIN CONTAINING PROTEIN"/>
    <property type="match status" value="1"/>
</dbReference>
<proteinExistence type="predicted"/>
<protein>
    <submittedName>
        <fullName evidence="2">YYY membrane protein</fullName>
    </submittedName>
</protein>
<feature type="transmembrane region" description="Helical" evidence="1">
    <location>
        <begin position="328"/>
        <end position="345"/>
    </location>
</feature>
<dbReference type="AlphaFoldDB" id="A0A0G0ECA1"/>